<dbReference type="EMBL" id="CAJVPT010002462">
    <property type="protein sequence ID" value="CAG8481597.1"/>
    <property type="molecule type" value="Genomic_DNA"/>
</dbReference>
<gene>
    <name evidence="1" type="ORF">ACOLOM_LOCUS2010</name>
</gene>
<evidence type="ECO:0000313" key="2">
    <source>
        <dbReference type="Proteomes" id="UP000789525"/>
    </source>
</evidence>
<accession>A0ACA9KMN1</accession>
<proteinExistence type="predicted"/>
<comment type="caution">
    <text evidence="1">The sequence shown here is derived from an EMBL/GenBank/DDBJ whole genome shotgun (WGS) entry which is preliminary data.</text>
</comment>
<keyword evidence="2" id="KW-1185">Reference proteome</keyword>
<reference evidence="1" key="1">
    <citation type="submission" date="2021-06" db="EMBL/GenBank/DDBJ databases">
        <authorList>
            <person name="Kallberg Y."/>
            <person name="Tangrot J."/>
            <person name="Rosling A."/>
        </authorList>
    </citation>
    <scope>NUCLEOTIDE SEQUENCE</scope>
    <source>
        <strain evidence="1">CL356</strain>
    </source>
</reference>
<protein>
    <submittedName>
        <fullName evidence="1">17214_t:CDS:1</fullName>
    </submittedName>
</protein>
<name>A0ACA9KMN1_9GLOM</name>
<evidence type="ECO:0000313" key="1">
    <source>
        <dbReference type="EMBL" id="CAG8481597.1"/>
    </source>
</evidence>
<sequence>MSSVCAESTGNPVLSLTEQFFRDVGIASSSWNIGQGGNTANSFRSTSNFEEAWKNSSGTTKFDDWNQIIQPQSEFESEWHATEFALSEQAMEDDEEFRQEWSDERLTELYIKKHGLDKTHNDNDNYMRSHTRTRYSQENSFIQEFLESSTCHDRQFSREYSTFTTNNITTYITQHNDLFQAQLYLFDHILSNVLSYPLSITCRPSSESEWDWDRLFSPSRWCEKGDKEEEEIAQDKYLKDVASRRLQLLFGHLGIQTENGVEDGNMNLMGHEIRVAL</sequence>
<dbReference type="Proteomes" id="UP000789525">
    <property type="component" value="Unassembled WGS sequence"/>
</dbReference>
<organism evidence="1 2">
    <name type="scientific">Acaulospora colombiana</name>
    <dbReference type="NCBI Taxonomy" id="27376"/>
    <lineage>
        <taxon>Eukaryota</taxon>
        <taxon>Fungi</taxon>
        <taxon>Fungi incertae sedis</taxon>
        <taxon>Mucoromycota</taxon>
        <taxon>Glomeromycotina</taxon>
        <taxon>Glomeromycetes</taxon>
        <taxon>Diversisporales</taxon>
        <taxon>Acaulosporaceae</taxon>
        <taxon>Acaulospora</taxon>
    </lineage>
</organism>